<evidence type="ECO:0000313" key="2">
    <source>
        <dbReference type="EMBL" id="AOM67971.1"/>
    </source>
</evidence>
<dbReference type="GeneID" id="29074428"/>
<dbReference type="Gene3D" id="3.40.50.2020">
    <property type="match status" value="1"/>
</dbReference>
<sequence>MPLNIYLMSHPIIKQLSYQITKKENNKQIVNHHHYKNIGILLIYETIRQWIELQNIYIKQIHSIKEICLFNEQESYIIITDLSESYHMISEIILLLPNVSLHHISLIEKEQVIYNNLNNLITDDKKIIFIQKSLNNYFLIQILDYLLSKKHVKISQIKIICIICDNKIIEKIGYKYPNLNIYTTKIQKK</sequence>
<evidence type="ECO:0000259" key="1">
    <source>
        <dbReference type="Pfam" id="PF14681"/>
    </source>
</evidence>
<keyword evidence="2" id="KW-0808">Transferase</keyword>
<dbReference type="GO" id="GO:0016757">
    <property type="term" value="F:glycosyltransferase activity"/>
    <property type="evidence" value="ECO:0007669"/>
    <property type="project" value="UniProtKB-KW"/>
</dbReference>
<organism evidence="2">
    <name type="scientific">Plocamium cartilagineum</name>
    <name type="common">Red comb weed</name>
    <name type="synonym">Gelidium cartilagineum</name>
    <dbReference type="NCBI Taxonomy" id="31452"/>
    <lineage>
        <taxon>Eukaryota</taxon>
        <taxon>Rhodophyta</taxon>
        <taxon>Florideophyceae</taxon>
        <taxon>Rhodymeniophycidae</taxon>
        <taxon>Plocamiales</taxon>
        <taxon>Plocamiaceae</taxon>
        <taxon>Plocamium</taxon>
    </lineage>
</organism>
<dbReference type="InterPro" id="IPR000836">
    <property type="entry name" value="PRTase_dom"/>
</dbReference>
<feature type="domain" description="Phosphoribosyltransferase" evidence="1">
    <location>
        <begin position="8"/>
        <end position="188"/>
    </location>
</feature>
<accession>A0A1C9CHW5</accession>
<dbReference type="InterPro" id="IPR029057">
    <property type="entry name" value="PRTase-like"/>
</dbReference>
<keyword evidence="2" id="KW-0328">Glycosyltransferase</keyword>
<gene>
    <name evidence="2" type="primary">upp</name>
    <name evidence="2" type="ORF">Plocam_135</name>
</gene>
<dbReference type="EMBL" id="KX284727">
    <property type="protein sequence ID" value="AOM67971.1"/>
    <property type="molecule type" value="Genomic_DNA"/>
</dbReference>
<geneLocation type="plastid" evidence="2"/>
<protein>
    <submittedName>
        <fullName evidence="2">Uracil phosphoribosyltransferase</fullName>
    </submittedName>
</protein>
<dbReference type="AlphaFoldDB" id="A0A1C9CHW5"/>
<dbReference type="Pfam" id="PF14681">
    <property type="entry name" value="UPRTase"/>
    <property type="match status" value="1"/>
</dbReference>
<name>A0A1C9CHW5_PLOCA</name>
<dbReference type="RefSeq" id="YP_009298033.1">
    <property type="nucleotide sequence ID" value="NC_031179.1"/>
</dbReference>
<dbReference type="SUPFAM" id="SSF53271">
    <property type="entry name" value="PRTase-like"/>
    <property type="match status" value="1"/>
</dbReference>
<proteinExistence type="predicted"/>
<reference evidence="2" key="1">
    <citation type="journal article" date="2016" name="BMC Biol.">
        <title>Parallel evolution of highly conserved plastid genome architecture in red seaweeds and seed plants.</title>
        <authorList>
            <person name="Lee J."/>
            <person name="Cho C.H."/>
            <person name="Park S.I."/>
            <person name="Choi J.W."/>
            <person name="Song H.S."/>
            <person name="West J.A."/>
            <person name="Bhattacharya D."/>
            <person name="Yoon H.S."/>
        </authorList>
    </citation>
    <scope>NUCLEOTIDE SEQUENCE</scope>
</reference>
<keyword evidence="2" id="KW-0934">Plastid</keyword>